<dbReference type="OrthoDB" id="9762913at2"/>
<dbReference type="SUPFAM" id="SSF53720">
    <property type="entry name" value="ALDH-like"/>
    <property type="match status" value="1"/>
</dbReference>
<evidence type="ECO:0000256" key="1">
    <source>
        <dbReference type="ARBA" id="ARBA00009986"/>
    </source>
</evidence>
<evidence type="ECO:0000256" key="3">
    <source>
        <dbReference type="PROSITE-ProRule" id="PRU10007"/>
    </source>
</evidence>
<dbReference type="GO" id="GO:0016620">
    <property type="term" value="F:oxidoreductase activity, acting on the aldehyde or oxo group of donors, NAD or NADP as acceptor"/>
    <property type="evidence" value="ECO:0007669"/>
    <property type="project" value="InterPro"/>
</dbReference>
<evidence type="ECO:0000256" key="2">
    <source>
        <dbReference type="ARBA" id="ARBA00023002"/>
    </source>
</evidence>
<accession>A0A1T5M8B8</accession>
<keyword evidence="7" id="KW-1185">Reference proteome</keyword>
<sequence>MLLKTSEYKELAKEISKNLETRAFINGNYVESLGGKKFKTINPATEEVITEVTSCCEKDVEMAINAAKASFESRIWAKDPNFRKEVLLKFANLFEEKAQEFAILETLDSGKPIFDTIQTDLPETIECFRFHAEAIDKIQDEITPSDDNTLNIVVRESIGVVAAILPWNFPLQMAAWKLAPILAAGNSVLVKPSKLTSLTLIKLAALFKEAGVPDGVINVLPGSGSVVGNYLAMHNEVSLLTFTGSTSVGKSLLECAGRSNAKRILLEMGGKSPTIVMPDIDDFDYVADQIAAATLWNMGENCTQNSRVLIHEDIKEKLTQCILDKVKSWTIGDPLNPKNRLGALIEEKHMNEVLKYVEIGKNEGGKLLYGGERILTETGGYFVRPAVFDEVTPDMAIAKEEIFGPVFAIMTFKDIDEVIKIANDTEYGLQASVYTNDMHIAHRLTRDIKAGVISVNSFTEGAANTPFGGYKQSGFFGRDRSIWANKQYTETKAICMTFK</sequence>
<dbReference type="InterPro" id="IPR016161">
    <property type="entry name" value="Ald_DH/histidinol_DH"/>
</dbReference>
<dbReference type="Proteomes" id="UP000190285">
    <property type="component" value="Unassembled WGS sequence"/>
</dbReference>
<proteinExistence type="inferred from homology"/>
<dbReference type="InterPro" id="IPR016163">
    <property type="entry name" value="Ald_DH_C"/>
</dbReference>
<protein>
    <submittedName>
        <fullName evidence="6">Gamma-glutamyl-gamma-aminobutyraldehyde dehydrogenase</fullName>
    </submittedName>
</protein>
<dbReference type="STRING" id="36842.SAMN02194393_04134"/>
<dbReference type="FunFam" id="3.40.605.10:FF:000001">
    <property type="entry name" value="Aldehyde dehydrogenase 1"/>
    <property type="match status" value="1"/>
</dbReference>
<dbReference type="PROSITE" id="PS00687">
    <property type="entry name" value="ALDEHYDE_DEHYDR_GLU"/>
    <property type="match status" value="1"/>
</dbReference>
<dbReference type="InterPro" id="IPR016162">
    <property type="entry name" value="Ald_DH_N"/>
</dbReference>
<keyword evidence="2 4" id="KW-0560">Oxidoreductase</keyword>
<gene>
    <name evidence="6" type="ORF">SAMN02194393_04134</name>
</gene>
<evidence type="ECO:0000259" key="5">
    <source>
        <dbReference type="Pfam" id="PF00171"/>
    </source>
</evidence>
<reference evidence="6 7" key="1">
    <citation type="submission" date="2017-02" db="EMBL/GenBank/DDBJ databases">
        <authorList>
            <person name="Peterson S.W."/>
        </authorList>
    </citation>
    <scope>NUCLEOTIDE SEQUENCE [LARGE SCALE GENOMIC DNA]</scope>
    <source>
        <strain evidence="6 7">M1</strain>
    </source>
</reference>
<dbReference type="InterPro" id="IPR029510">
    <property type="entry name" value="Ald_DH_CS_GLU"/>
</dbReference>
<organism evidence="6 7">
    <name type="scientific">Maledivibacter halophilus</name>
    <dbReference type="NCBI Taxonomy" id="36842"/>
    <lineage>
        <taxon>Bacteria</taxon>
        <taxon>Bacillati</taxon>
        <taxon>Bacillota</taxon>
        <taxon>Clostridia</taxon>
        <taxon>Peptostreptococcales</taxon>
        <taxon>Caminicellaceae</taxon>
        <taxon>Maledivibacter</taxon>
    </lineage>
</organism>
<dbReference type="RefSeq" id="WP_079494259.1">
    <property type="nucleotide sequence ID" value="NZ_FUZT01000011.1"/>
</dbReference>
<evidence type="ECO:0000256" key="4">
    <source>
        <dbReference type="RuleBase" id="RU003345"/>
    </source>
</evidence>
<dbReference type="Gene3D" id="3.40.309.10">
    <property type="entry name" value="Aldehyde Dehydrogenase, Chain A, domain 2"/>
    <property type="match status" value="1"/>
</dbReference>
<evidence type="ECO:0000313" key="7">
    <source>
        <dbReference type="Proteomes" id="UP000190285"/>
    </source>
</evidence>
<feature type="domain" description="Aldehyde dehydrogenase" evidence="5">
    <location>
        <begin position="30"/>
        <end position="494"/>
    </location>
</feature>
<dbReference type="Pfam" id="PF00171">
    <property type="entry name" value="Aldedh"/>
    <property type="match status" value="1"/>
</dbReference>
<evidence type="ECO:0000313" key="6">
    <source>
        <dbReference type="EMBL" id="SKC84490.1"/>
    </source>
</evidence>
<dbReference type="PANTHER" id="PTHR11699">
    <property type="entry name" value="ALDEHYDE DEHYDROGENASE-RELATED"/>
    <property type="match status" value="1"/>
</dbReference>
<name>A0A1T5M8B8_9FIRM</name>
<dbReference type="AlphaFoldDB" id="A0A1T5M8B8"/>
<comment type="similarity">
    <text evidence="1 4">Belongs to the aldehyde dehydrogenase family.</text>
</comment>
<dbReference type="EMBL" id="FUZT01000011">
    <property type="protein sequence ID" value="SKC84490.1"/>
    <property type="molecule type" value="Genomic_DNA"/>
</dbReference>
<dbReference type="InterPro" id="IPR015590">
    <property type="entry name" value="Aldehyde_DH_dom"/>
</dbReference>
<dbReference type="FunFam" id="3.40.309.10:FF:000012">
    <property type="entry name" value="Betaine aldehyde dehydrogenase"/>
    <property type="match status" value="1"/>
</dbReference>
<feature type="active site" evidence="3">
    <location>
        <position position="267"/>
    </location>
</feature>
<dbReference type="Gene3D" id="3.40.605.10">
    <property type="entry name" value="Aldehyde Dehydrogenase, Chain A, domain 1"/>
    <property type="match status" value="1"/>
</dbReference>